<dbReference type="PROSITE" id="PS00061">
    <property type="entry name" value="ADH_SHORT"/>
    <property type="match status" value="1"/>
</dbReference>
<dbReference type="Gene3D" id="3.40.50.720">
    <property type="entry name" value="NAD(P)-binding Rossmann-like Domain"/>
    <property type="match status" value="1"/>
</dbReference>
<accession>A0ABV2DDK0</accession>
<dbReference type="InterPro" id="IPR002347">
    <property type="entry name" value="SDR_fam"/>
</dbReference>
<evidence type="ECO:0000313" key="3">
    <source>
        <dbReference type="Proteomes" id="UP001548832"/>
    </source>
</evidence>
<dbReference type="EC" id="1.-.-.-" evidence="2"/>
<evidence type="ECO:0000256" key="1">
    <source>
        <dbReference type="ARBA" id="ARBA00006484"/>
    </source>
</evidence>
<protein>
    <submittedName>
        <fullName evidence="2">SDR family oxidoreductase</fullName>
        <ecNumber evidence="2">1.-.-.-</ecNumber>
    </submittedName>
</protein>
<dbReference type="InterPro" id="IPR020904">
    <property type="entry name" value="Sc_DH/Rdtase_CS"/>
</dbReference>
<reference evidence="2 3" key="1">
    <citation type="submission" date="2024-06" db="EMBL/GenBank/DDBJ databases">
        <authorList>
            <person name="Kim D.-U."/>
        </authorList>
    </citation>
    <scope>NUCLEOTIDE SEQUENCE [LARGE SCALE GENOMIC DNA]</scope>
    <source>
        <strain evidence="2 3">KACC15460</strain>
    </source>
</reference>
<dbReference type="RefSeq" id="WP_354460127.1">
    <property type="nucleotide sequence ID" value="NZ_JBEWSZ010000001.1"/>
</dbReference>
<name>A0ABV2DDK0_9HYPH</name>
<dbReference type="GO" id="GO:0016491">
    <property type="term" value="F:oxidoreductase activity"/>
    <property type="evidence" value="ECO:0007669"/>
    <property type="project" value="UniProtKB-KW"/>
</dbReference>
<dbReference type="Proteomes" id="UP001548832">
    <property type="component" value="Unassembled WGS sequence"/>
</dbReference>
<proteinExistence type="inferred from homology"/>
<gene>
    <name evidence="2" type="ORF">ABVQ20_14165</name>
</gene>
<organism evidence="2 3">
    <name type="scientific">Mesorhizobium shangrilense</name>
    <dbReference type="NCBI Taxonomy" id="460060"/>
    <lineage>
        <taxon>Bacteria</taxon>
        <taxon>Pseudomonadati</taxon>
        <taxon>Pseudomonadota</taxon>
        <taxon>Alphaproteobacteria</taxon>
        <taxon>Hyphomicrobiales</taxon>
        <taxon>Phyllobacteriaceae</taxon>
        <taxon>Mesorhizobium</taxon>
    </lineage>
</organism>
<keyword evidence="2" id="KW-0560">Oxidoreductase</keyword>
<comment type="similarity">
    <text evidence="1">Belongs to the short-chain dehydrogenases/reductases (SDR) family.</text>
</comment>
<sequence length="251" mass="26253">MSLSLSGKTVVITGASRGIGLGIAREFAQAGASLHLIANDKAVHERARELDATSAEADIADRAAVAEALDPVARIDVLINNAGLELMTPITDSGDDNEAAFRRIIEINIIGTALVTARALPRMRAGASIINTASIWGRVAEARFGAYVASKHAIIGLTKTWAKELGPKGIRVNAVCPGWVRTEASMRSLGRMAEQGDVSEAALLEDIVGAQALPGLMEPADMAGTYLFLASDLAANITGQSLGVDRGEVPW</sequence>
<dbReference type="PRINTS" id="PR00080">
    <property type="entry name" value="SDRFAMILY"/>
</dbReference>
<evidence type="ECO:0000313" key="2">
    <source>
        <dbReference type="EMBL" id="MET2828126.1"/>
    </source>
</evidence>
<dbReference type="InterPro" id="IPR036291">
    <property type="entry name" value="NAD(P)-bd_dom_sf"/>
</dbReference>
<dbReference type="Pfam" id="PF13561">
    <property type="entry name" value="adh_short_C2"/>
    <property type="match status" value="1"/>
</dbReference>
<dbReference type="PRINTS" id="PR00081">
    <property type="entry name" value="GDHRDH"/>
</dbReference>
<dbReference type="PANTHER" id="PTHR42760">
    <property type="entry name" value="SHORT-CHAIN DEHYDROGENASES/REDUCTASES FAMILY MEMBER"/>
    <property type="match status" value="1"/>
</dbReference>
<dbReference type="CDD" id="cd05233">
    <property type="entry name" value="SDR_c"/>
    <property type="match status" value="1"/>
</dbReference>
<comment type="caution">
    <text evidence="2">The sequence shown here is derived from an EMBL/GenBank/DDBJ whole genome shotgun (WGS) entry which is preliminary data.</text>
</comment>
<keyword evidence="3" id="KW-1185">Reference proteome</keyword>
<dbReference type="EMBL" id="JBEWSZ010000001">
    <property type="protein sequence ID" value="MET2828126.1"/>
    <property type="molecule type" value="Genomic_DNA"/>
</dbReference>
<dbReference type="SUPFAM" id="SSF51735">
    <property type="entry name" value="NAD(P)-binding Rossmann-fold domains"/>
    <property type="match status" value="1"/>
</dbReference>